<keyword evidence="1 7" id="KW-0489">Methyltransferase</keyword>
<evidence type="ECO:0000256" key="9">
    <source>
        <dbReference type="RuleBase" id="RU000417"/>
    </source>
</evidence>
<keyword evidence="6" id="KW-1258">Restriction-modification system evasion by virus</keyword>
<reference evidence="10" key="1">
    <citation type="submission" date="2020-05" db="EMBL/GenBank/DDBJ databases">
        <authorList>
            <person name="Chiriac C."/>
            <person name="Salcher M."/>
            <person name="Ghai R."/>
            <person name="Kavagutti S V."/>
        </authorList>
    </citation>
    <scope>NUCLEOTIDE SEQUENCE</scope>
</reference>
<dbReference type="InterPro" id="IPR029063">
    <property type="entry name" value="SAM-dependent_MTases_sf"/>
</dbReference>
<gene>
    <name evidence="10" type="ORF">UFOVP168_39</name>
</gene>
<protein>
    <recommendedName>
        <fullName evidence="9">Cytosine-specific methyltransferase</fullName>
        <ecNumber evidence="9">2.1.1.37</ecNumber>
    </recommendedName>
</protein>
<keyword evidence="3 7" id="KW-0808">Transferase</keyword>
<dbReference type="PANTHER" id="PTHR10629:SF52">
    <property type="entry name" value="DNA (CYTOSINE-5)-METHYLTRANSFERASE 1"/>
    <property type="match status" value="1"/>
</dbReference>
<dbReference type="EC" id="2.1.1.37" evidence="9"/>
<sequence length="352" mass="38777">MRYLSVCSGIEAATVAWEPLGWQALAFSEIDPFPSAVLAHRFPDVPNWGDMNRFEEWPDATVDVLCGGTPCQSFSRAGLRAGLDDPRGNLMLVFGAIARRYRPRWLVWENVPGCLSTNGGRDFGSFLAMLAGCGYGFAYRVLDAQHVRTRRHPRGLPQRRRRVFVVGHRGDWRSAAAVLLERESGRRNPAPPVCKGGISWWNGDAVSQTLDAVLHKGQMMPEKNRFPVLALGERLCSAPTAMRKGTAPAVAPTTASVIALDRLRMSGMSTVSAETERCGRAVLRRLTVTEAERLMGLPDNHTLIPWRGKPASECPDSPRFKAIGNSMAVNCMEVLGERINYMNTLIGGVEKM</sequence>
<dbReference type="PROSITE" id="PS00094">
    <property type="entry name" value="C5_MTASE_1"/>
    <property type="match status" value="1"/>
</dbReference>
<dbReference type="GO" id="GO:0044027">
    <property type="term" value="P:negative regulation of gene expression via chromosomal CpG island methylation"/>
    <property type="evidence" value="ECO:0007669"/>
    <property type="project" value="TreeGrafter"/>
</dbReference>
<dbReference type="Pfam" id="PF00145">
    <property type="entry name" value="DNA_methylase"/>
    <property type="match status" value="1"/>
</dbReference>
<proteinExistence type="inferred from homology"/>
<dbReference type="GO" id="GO:0003886">
    <property type="term" value="F:DNA (cytosine-5-)-methyltransferase activity"/>
    <property type="evidence" value="ECO:0007669"/>
    <property type="project" value="UniProtKB-EC"/>
</dbReference>
<dbReference type="NCBIfam" id="TIGR00675">
    <property type="entry name" value="dcm"/>
    <property type="match status" value="1"/>
</dbReference>
<evidence type="ECO:0000256" key="1">
    <source>
        <dbReference type="ARBA" id="ARBA00022603"/>
    </source>
</evidence>
<comment type="similarity">
    <text evidence="7 8">Belongs to the class I-like SAM-binding methyltransferase superfamily. C5-methyltransferase family.</text>
</comment>
<evidence type="ECO:0000256" key="3">
    <source>
        <dbReference type="ARBA" id="ARBA00022679"/>
    </source>
</evidence>
<dbReference type="InterPro" id="IPR018117">
    <property type="entry name" value="C5_DNA_meth_AS"/>
</dbReference>
<feature type="active site" evidence="7">
    <location>
        <position position="71"/>
    </location>
</feature>
<organism evidence="10">
    <name type="scientific">uncultured Caudovirales phage</name>
    <dbReference type="NCBI Taxonomy" id="2100421"/>
    <lineage>
        <taxon>Viruses</taxon>
        <taxon>Duplodnaviria</taxon>
        <taxon>Heunggongvirae</taxon>
        <taxon>Uroviricota</taxon>
        <taxon>Caudoviricetes</taxon>
        <taxon>Peduoviridae</taxon>
        <taxon>Maltschvirus</taxon>
        <taxon>Maltschvirus maltsch</taxon>
    </lineage>
</organism>
<evidence type="ECO:0000256" key="4">
    <source>
        <dbReference type="ARBA" id="ARBA00022691"/>
    </source>
</evidence>
<evidence type="ECO:0000256" key="2">
    <source>
        <dbReference type="ARBA" id="ARBA00022632"/>
    </source>
</evidence>
<keyword evidence="5" id="KW-0899">Viral immunoevasion</keyword>
<keyword evidence="2" id="KW-1090">Inhibition of host innate immune response by virus</keyword>
<dbReference type="GO" id="GO:0052170">
    <property type="term" value="P:symbiont-mediated suppression of host innate immune response"/>
    <property type="evidence" value="ECO:0007669"/>
    <property type="project" value="UniProtKB-KW"/>
</dbReference>
<dbReference type="InterPro" id="IPR050390">
    <property type="entry name" value="C5-Methyltransferase"/>
</dbReference>
<keyword evidence="2" id="KW-0945">Host-virus interaction</keyword>
<name>A0A6J7WC50_9CAUD</name>
<dbReference type="Gene3D" id="3.40.50.150">
    <property type="entry name" value="Vaccinia Virus protein VP39"/>
    <property type="match status" value="1"/>
</dbReference>
<dbReference type="EMBL" id="LR798220">
    <property type="protein sequence ID" value="CAB5194971.1"/>
    <property type="molecule type" value="Genomic_DNA"/>
</dbReference>
<dbReference type="PANTHER" id="PTHR10629">
    <property type="entry name" value="CYTOSINE-SPECIFIC METHYLTRANSFERASE"/>
    <property type="match status" value="1"/>
</dbReference>
<dbReference type="PRINTS" id="PR00105">
    <property type="entry name" value="C5METTRFRASE"/>
</dbReference>
<evidence type="ECO:0000256" key="6">
    <source>
        <dbReference type="ARBA" id="ARBA00033479"/>
    </source>
</evidence>
<evidence type="ECO:0000256" key="8">
    <source>
        <dbReference type="RuleBase" id="RU000416"/>
    </source>
</evidence>
<evidence type="ECO:0000256" key="7">
    <source>
        <dbReference type="PROSITE-ProRule" id="PRU01016"/>
    </source>
</evidence>
<accession>A0A6J7WC50</accession>
<keyword evidence="4 7" id="KW-0949">S-adenosyl-L-methionine</keyword>
<dbReference type="InterPro" id="IPR001525">
    <property type="entry name" value="C5_MeTfrase"/>
</dbReference>
<evidence type="ECO:0000256" key="5">
    <source>
        <dbReference type="ARBA" id="ARBA00023280"/>
    </source>
</evidence>
<dbReference type="SUPFAM" id="SSF53335">
    <property type="entry name" value="S-adenosyl-L-methionine-dependent methyltransferases"/>
    <property type="match status" value="1"/>
</dbReference>
<dbReference type="GO" id="GO:0099018">
    <property type="term" value="P:symbiont-mediated evasion of host restriction-modification system"/>
    <property type="evidence" value="ECO:0007669"/>
    <property type="project" value="UniProtKB-KW"/>
</dbReference>
<evidence type="ECO:0000313" key="10">
    <source>
        <dbReference type="EMBL" id="CAB5194971.1"/>
    </source>
</evidence>
<dbReference type="GO" id="GO:0003677">
    <property type="term" value="F:DNA binding"/>
    <property type="evidence" value="ECO:0007669"/>
    <property type="project" value="TreeGrafter"/>
</dbReference>
<dbReference type="PROSITE" id="PS51679">
    <property type="entry name" value="SAM_MT_C5"/>
    <property type="match status" value="1"/>
</dbReference>
<comment type="catalytic activity">
    <reaction evidence="9">
        <text>a 2'-deoxycytidine in DNA + S-adenosyl-L-methionine = a 5-methyl-2'-deoxycytidine in DNA + S-adenosyl-L-homocysteine + H(+)</text>
        <dbReference type="Rhea" id="RHEA:13681"/>
        <dbReference type="Rhea" id="RHEA-COMP:11369"/>
        <dbReference type="Rhea" id="RHEA-COMP:11370"/>
        <dbReference type="ChEBI" id="CHEBI:15378"/>
        <dbReference type="ChEBI" id="CHEBI:57856"/>
        <dbReference type="ChEBI" id="CHEBI:59789"/>
        <dbReference type="ChEBI" id="CHEBI:85452"/>
        <dbReference type="ChEBI" id="CHEBI:85454"/>
        <dbReference type="EC" id="2.1.1.37"/>
    </reaction>
</comment>
<dbReference type="GO" id="GO:0032259">
    <property type="term" value="P:methylation"/>
    <property type="evidence" value="ECO:0007669"/>
    <property type="project" value="UniProtKB-KW"/>
</dbReference>